<dbReference type="InterPro" id="IPR036388">
    <property type="entry name" value="WH-like_DNA-bd_sf"/>
</dbReference>
<keyword evidence="3" id="KW-0804">Transcription</keyword>
<dbReference type="Pfam" id="PF09339">
    <property type="entry name" value="HTH_IclR"/>
    <property type="match status" value="1"/>
</dbReference>
<dbReference type="SUPFAM" id="SSF46785">
    <property type="entry name" value="Winged helix' DNA-binding domain"/>
    <property type="match status" value="1"/>
</dbReference>
<dbReference type="InterPro" id="IPR014757">
    <property type="entry name" value="Tscrpt_reg_IclR_C"/>
</dbReference>
<comment type="caution">
    <text evidence="6">The sequence shown here is derived from an EMBL/GenBank/DDBJ whole genome shotgun (WGS) entry which is preliminary data.</text>
</comment>
<dbReference type="Gene3D" id="3.30.450.40">
    <property type="match status" value="1"/>
</dbReference>
<accession>A0A5N5UXM1</accession>
<dbReference type="SUPFAM" id="SSF55781">
    <property type="entry name" value="GAF domain-like"/>
    <property type="match status" value="1"/>
</dbReference>
<dbReference type="InterPro" id="IPR036390">
    <property type="entry name" value="WH_DNA-bd_sf"/>
</dbReference>
<dbReference type="GeneID" id="74302940"/>
<evidence type="ECO:0000313" key="7">
    <source>
        <dbReference type="Proteomes" id="UP000325690"/>
    </source>
</evidence>
<sequence>MSRRGTSAPTERVVDVVEFIANRRDGARFSDVAREVGLTQGTANAILNSLSDRGWLIRDPSTKVYRPGPALAAVAAATEATQPLTHTARQAATRLAAELRVPASVVERVKDSLVIVAIEGSWTPETLPGERIPYAPPFGVAFAAWAPPDEQRAWLARNPDVDAAAAKRLRSVLKQTRERGFDVDWTTPVLARVSRLLGEVRGDRTVPDPVLAVLDKALIDCAKVGYRFDDDPEIESQPVATIAAPVFDEAGRVALILGVHPGRALPLKEIRRIGNLVTEVAAGLNPDQR</sequence>
<evidence type="ECO:0000256" key="3">
    <source>
        <dbReference type="ARBA" id="ARBA00023163"/>
    </source>
</evidence>
<dbReference type="GO" id="GO:0003677">
    <property type="term" value="F:DNA binding"/>
    <property type="evidence" value="ECO:0007669"/>
    <property type="project" value="UniProtKB-KW"/>
</dbReference>
<dbReference type="EMBL" id="ANBP01000024">
    <property type="protein sequence ID" value="KAB7754362.1"/>
    <property type="molecule type" value="Genomic_DNA"/>
</dbReference>
<keyword evidence="2" id="KW-0238">DNA-binding</keyword>
<dbReference type="SMART" id="SM00346">
    <property type="entry name" value="HTH_ICLR"/>
    <property type="match status" value="1"/>
</dbReference>
<dbReference type="Gene3D" id="1.10.10.10">
    <property type="entry name" value="Winged helix-like DNA-binding domain superfamily/Winged helix DNA-binding domain"/>
    <property type="match status" value="1"/>
</dbReference>
<evidence type="ECO:0000256" key="1">
    <source>
        <dbReference type="ARBA" id="ARBA00023015"/>
    </source>
</evidence>
<dbReference type="RefSeq" id="WP_061482396.1">
    <property type="nucleotide sequence ID" value="NZ_ANBO01000019.1"/>
</dbReference>
<evidence type="ECO:0000259" key="4">
    <source>
        <dbReference type="PROSITE" id="PS51077"/>
    </source>
</evidence>
<evidence type="ECO:0000256" key="2">
    <source>
        <dbReference type="ARBA" id="ARBA00023125"/>
    </source>
</evidence>
<dbReference type="PROSITE" id="PS51078">
    <property type="entry name" value="ICLR_ED"/>
    <property type="match status" value="1"/>
</dbReference>
<reference evidence="6 7" key="1">
    <citation type="submission" date="2012-10" db="EMBL/GenBank/DDBJ databases">
        <title>The draft sequence of the Mycobacterium pheli genome.</title>
        <authorList>
            <person name="Pettersson B.M.F."/>
            <person name="Das S."/>
            <person name="Dasgupta S."/>
            <person name="Bhattacharya A."/>
            <person name="Kirsebom L.A."/>
        </authorList>
    </citation>
    <scope>NUCLEOTIDE SEQUENCE [LARGE SCALE GENOMIC DNA]</scope>
    <source>
        <strain evidence="6 7">CCUG 21000</strain>
    </source>
</reference>
<dbReference type="PROSITE" id="PS51077">
    <property type="entry name" value="HTH_ICLR"/>
    <property type="match status" value="1"/>
</dbReference>
<dbReference type="AlphaFoldDB" id="A0A5N5UXM1"/>
<evidence type="ECO:0000313" key="6">
    <source>
        <dbReference type="EMBL" id="KAB7754362.1"/>
    </source>
</evidence>
<feature type="domain" description="IclR-ED" evidence="5">
    <location>
        <begin position="70"/>
        <end position="289"/>
    </location>
</feature>
<name>A0A5N5UXM1_MYCPH</name>
<dbReference type="PANTHER" id="PTHR30136">
    <property type="entry name" value="HELIX-TURN-HELIX TRANSCRIPTIONAL REGULATOR, ICLR FAMILY"/>
    <property type="match status" value="1"/>
</dbReference>
<gene>
    <name evidence="6" type="ORF">MPHL21000_16885</name>
</gene>
<dbReference type="InterPro" id="IPR029016">
    <property type="entry name" value="GAF-like_dom_sf"/>
</dbReference>
<dbReference type="PANTHER" id="PTHR30136:SF24">
    <property type="entry name" value="HTH-TYPE TRANSCRIPTIONAL REPRESSOR ALLR"/>
    <property type="match status" value="1"/>
</dbReference>
<dbReference type="InterPro" id="IPR005471">
    <property type="entry name" value="Tscrpt_reg_IclR_N"/>
</dbReference>
<organism evidence="6 7">
    <name type="scientific">Mycolicibacterium phlei DSM 43239 = CCUG 21000</name>
    <dbReference type="NCBI Taxonomy" id="1226750"/>
    <lineage>
        <taxon>Bacteria</taxon>
        <taxon>Bacillati</taxon>
        <taxon>Actinomycetota</taxon>
        <taxon>Actinomycetes</taxon>
        <taxon>Mycobacteriales</taxon>
        <taxon>Mycobacteriaceae</taxon>
        <taxon>Mycolicibacterium</taxon>
    </lineage>
</organism>
<dbReference type="Proteomes" id="UP000325690">
    <property type="component" value="Unassembled WGS sequence"/>
</dbReference>
<feature type="domain" description="HTH iclR-type" evidence="4">
    <location>
        <begin position="7"/>
        <end position="69"/>
    </location>
</feature>
<dbReference type="GO" id="GO:0045892">
    <property type="term" value="P:negative regulation of DNA-templated transcription"/>
    <property type="evidence" value="ECO:0007669"/>
    <property type="project" value="TreeGrafter"/>
</dbReference>
<keyword evidence="1" id="KW-0805">Transcription regulation</keyword>
<proteinExistence type="predicted"/>
<keyword evidence="7" id="KW-1185">Reference proteome</keyword>
<protein>
    <submittedName>
        <fullName evidence="6">Transcriptional regulator</fullName>
    </submittedName>
</protein>
<dbReference type="GO" id="GO:0003700">
    <property type="term" value="F:DNA-binding transcription factor activity"/>
    <property type="evidence" value="ECO:0007669"/>
    <property type="project" value="TreeGrafter"/>
</dbReference>
<evidence type="ECO:0000259" key="5">
    <source>
        <dbReference type="PROSITE" id="PS51078"/>
    </source>
</evidence>
<dbReference type="InterPro" id="IPR050707">
    <property type="entry name" value="HTH_MetabolicPath_Reg"/>
</dbReference>